<evidence type="ECO:0000313" key="16">
    <source>
        <dbReference type="Proteomes" id="UP000001194"/>
    </source>
</evidence>
<evidence type="ECO:0000256" key="8">
    <source>
        <dbReference type="ARBA" id="ARBA00022989"/>
    </source>
</evidence>
<dbReference type="Gene3D" id="1.10.630.10">
    <property type="entry name" value="Cytochrome P450"/>
    <property type="match status" value="1"/>
</dbReference>
<dbReference type="PANTHER" id="PTHR24305:SF166">
    <property type="entry name" value="CYTOCHROME P450 12A4, MITOCHONDRIAL-RELATED"/>
    <property type="match status" value="1"/>
</dbReference>
<evidence type="ECO:0000256" key="12">
    <source>
        <dbReference type="ARBA" id="ARBA00023136"/>
    </source>
</evidence>
<evidence type="ECO:0000256" key="11">
    <source>
        <dbReference type="ARBA" id="ARBA00023033"/>
    </source>
</evidence>
<keyword evidence="11 14" id="KW-0503">Monooxygenase</keyword>
<evidence type="ECO:0000256" key="1">
    <source>
        <dbReference type="ARBA" id="ARBA00001971"/>
    </source>
</evidence>
<dbReference type="PROSITE" id="PS00086">
    <property type="entry name" value="CYTOCHROME_P450"/>
    <property type="match status" value="1"/>
</dbReference>
<dbReference type="AlphaFoldDB" id="B0DKP2"/>
<dbReference type="CDD" id="cd11069">
    <property type="entry name" value="CYP_FUM15-like"/>
    <property type="match status" value="1"/>
</dbReference>
<keyword evidence="5 13" id="KW-0349">Heme</keyword>
<keyword evidence="12" id="KW-0472">Membrane</keyword>
<dbReference type="InParanoid" id="B0DKP2"/>
<dbReference type="SUPFAM" id="SSF48264">
    <property type="entry name" value="Cytochrome P450"/>
    <property type="match status" value="1"/>
</dbReference>
<dbReference type="GO" id="GO:0004497">
    <property type="term" value="F:monooxygenase activity"/>
    <property type="evidence" value="ECO:0007669"/>
    <property type="project" value="UniProtKB-KW"/>
</dbReference>
<keyword evidence="16" id="KW-1185">Reference proteome</keyword>
<dbReference type="InterPro" id="IPR002401">
    <property type="entry name" value="Cyt_P450_E_grp-I"/>
</dbReference>
<keyword evidence="10 13" id="KW-0408">Iron</keyword>
<evidence type="ECO:0000256" key="3">
    <source>
        <dbReference type="ARBA" id="ARBA00004721"/>
    </source>
</evidence>
<evidence type="ECO:0000256" key="4">
    <source>
        <dbReference type="ARBA" id="ARBA00010617"/>
    </source>
</evidence>
<dbReference type="EMBL" id="DS547116">
    <property type="protein sequence ID" value="EDR04680.1"/>
    <property type="molecule type" value="Genomic_DNA"/>
</dbReference>
<comment type="pathway">
    <text evidence="3">Secondary metabolite biosynthesis; terpenoid biosynthesis.</text>
</comment>
<feature type="binding site" description="axial binding residue" evidence="13">
    <location>
        <position position="477"/>
    </location>
    <ligand>
        <name>heme</name>
        <dbReference type="ChEBI" id="CHEBI:30413"/>
    </ligand>
    <ligandPart>
        <name>Fe</name>
        <dbReference type="ChEBI" id="CHEBI:18248"/>
    </ligandPart>
</feature>
<accession>B0DKP2</accession>
<dbReference type="Pfam" id="PF00067">
    <property type="entry name" value="p450"/>
    <property type="match status" value="1"/>
</dbReference>
<dbReference type="GO" id="GO:0005506">
    <property type="term" value="F:iron ion binding"/>
    <property type="evidence" value="ECO:0007669"/>
    <property type="project" value="InterPro"/>
</dbReference>
<dbReference type="STRING" id="486041.B0DKP2"/>
<dbReference type="OrthoDB" id="1470350at2759"/>
<gene>
    <name evidence="15" type="ORF">LACBIDRAFT_303979</name>
</gene>
<evidence type="ECO:0000313" key="15">
    <source>
        <dbReference type="EMBL" id="EDR04680.1"/>
    </source>
</evidence>
<sequence length="535" mass="59985">MLGLIFKGIFSFAIFWAFYCVLRRLVVKTALDNIPGPPSPSFFKGNFPQLFNVNGWEFHQDIATKYGGVVKVKALFGENQLYVFDSKAMHHIVVKDQHSYEKDTSIFAFNGLVFGKGLVATKGEHHRRQRKMLNPVFSIAHMREMIPIFYNVTHNASIALKVEDGPQEMARTALELIGQSGLGYSFDPLVEDATPHPYSGSVKKLLPTSLRVSFLRAYLLVPALKIGTPKFRRFVVDLLPWKNLHDMRDIVDVMYNTSVEIFESKKKALMDGDEVLARQIGRGKDIMSILMRANMHATDDDKLDESDLIGQMSTLIFAAMDTTSNALARTLFLLAQNQDVQEKLRREVTDARVKYGDLAYDELVALPYLDAVCRETLRLYPPVSYILRTSCADTVMPLLNPIKGLDGHEINEIPIPKNTNIIVSALASNRDPEIWGSNSFEWIPERWVSASPFSVAGAPIPGVYSNLMTFGGGGRSCIGFKFSQLEMKVVLSLLIESFKFSPSDKEIFWQMNMIATPTVVGGNGKNELPLRVSKI</sequence>
<evidence type="ECO:0000256" key="5">
    <source>
        <dbReference type="ARBA" id="ARBA00022617"/>
    </source>
</evidence>
<reference evidence="15 16" key="1">
    <citation type="journal article" date="2008" name="Nature">
        <title>The genome of Laccaria bicolor provides insights into mycorrhizal symbiosis.</title>
        <authorList>
            <person name="Martin F."/>
            <person name="Aerts A."/>
            <person name="Ahren D."/>
            <person name="Brun A."/>
            <person name="Danchin E.G.J."/>
            <person name="Duchaussoy F."/>
            <person name="Gibon J."/>
            <person name="Kohler A."/>
            <person name="Lindquist E."/>
            <person name="Pereda V."/>
            <person name="Salamov A."/>
            <person name="Shapiro H.J."/>
            <person name="Wuyts J."/>
            <person name="Blaudez D."/>
            <person name="Buee M."/>
            <person name="Brokstein P."/>
            <person name="Canbaeck B."/>
            <person name="Cohen D."/>
            <person name="Courty P.E."/>
            <person name="Coutinho P.M."/>
            <person name="Delaruelle C."/>
            <person name="Detter J.C."/>
            <person name="Deveau A."/>
            <person name="DiFazio S."/>
            <person name="Duplessis S."/>
            <person name="Fraissinet-Tachet L."/>
            <person name="Lucic E."/>
            <person name="Frey-Klett P."/>
            <person name="Fourrey C."/>
            <person name="Feussner I."/>
            <person name="Gay G."/>
            <person name="Grimwood J."/>
            <person name="Hoegger P.J."/>
            <person name="Jain P."/>
            <person name="Kilaru S."/>
            <person name="Labbe J."/>
            <person name="Lin Y.C."/>
            <person name="Legue V."/>
            <person name="Le Tacon F."/>
            <person name="Marmeisse R."/>
            <person name="Melayah D."/>
            <person name="Montanini B."/>
            <person name="Muratet M."/>
            <person name="Nehls U."/>
            <person name="Niculita-Hirzel H."/>
            <person name="Oudot-Le Secq M.P."/>
            <person name="Peter M."/>
            <person name="Quesneville H."/>
            <person name="Rajashekar B."/>
            <person name="Reich M."/>
            <person name="Rouhier N."/>
            <person name="Schmutz J."/>
            <person name="Yin T."/>
            <person name="Chalot M."/>
            <person name="Henrissat B."/>
            <person name="Kuees U."/>
            <person name="Lucas S."/>
            <person name="Van de Peer Y."/>
            <person name="Podila G.K."/>
            <person name="Polle A."/>
            <person name="Pukkila P.J."/>
            <person name="Richardson P.M."/>
            <person name="Rouze P."/>
            <person name="Sanders I.R."/>
            <person name="Stajich J.E."/>
            <person name="Tunlid A."/>
            <person name="Tuskan G."/>
            <person name="Grigoriev I.V."/>
        </authorList>
    </citation>
    <scope>NUCLEOTIDE SEQUENCE [LARGE SCALE GENOMIC DNA]</scope>
    <source>
        <strain evidence="16">S238N-H82 / ATCC MYA-4686</strain>
    </source>
</reference>
<comment type="subcellular location">
    <subcellularLocation>
        <location evidence="2">Membrane</location>
    </subcellularLocation>
</comment>
<evidence type="ECO:0000256" key="14">
    <source>
        <dbReference type="RuleBase" id="RU000461"/>
    </source>
</evidence>
<proteinExistence type="inferred from homology"/>
<dbReference type="PRINTS" id="PR00463">
    <property type="entry name" value="EP450I"/>
</dbReference>
<name>B0DKP2_LACBS</name>
<dbReference type="PANTHER" id="PTHR24305">
    <property type="entry name" value="CYTOCHROME P450"/>
    <property type="match status" value="1"/>
</dbReference>
<evidence type="ECO:0000256" key="2">
    <source>
        <dbReference type="ARBA" id="ARBA00004370"/>
    </source>
</evidence>
<keyword evidence="7 13" id="KW-0479">Metal-binding</keyword>
<dbReference type="InterPro" id="IPR036396">
    <property type="entry name" value="Cyt_P450_sf"/>
</dbReference>
<dbReference type="InterPro" id="IPR001128">
    <property type="entry name" value="Cyt_P450"/>
</dbReference>
<evidence type="ECO:0000256" key="13">
    <source>
        <dbReference type="PIRSR" id="PIRSR602401-1"/>
    </source>
</evidence>
<dbReference type="HOGENOM" id="CLU_001570_5_11_1"/>
<dbReference type="GO" id="GO:0016020">
    <property type="term" value="C:membrane"/>
    <property type="evidence" value="ECO:0007669"/>
    <property type="project" value="UniProtKB-SubCell"/>
</dbReference>
<dbReference type="GO" id="GO:0016705">
    <property type="term" value="F:oxidoreductase activity, acting on paired donors, with incorporation or reduction of molecular oxygen"/>
    <property type="evidence" value="ECO:0007669"/>
    <property type="project" value="InterPro"/>
</dbReference>
<protein>
    <submittedName>
        <fullName evidence="15">Predicted protein</fullName>
    </submittedName>
</protein>
<evidence type="ECO:0000256" key="10">
    <source>
        <dbReference type="ARBA" id="ARBA00023004"/>
    </source>
</evidence>
<evidence type="ECO:0000256" key="9">
    <source>
        <dbReference type="ARBA" id="ARBA00023002"/>
    </source>
</evidence>
<organism evidence="16">
    <name type="scientific">Laccaria bicolor (strain S238N-H82 / ATCC MYA-4686)</name>
    <name type="common">Bicoloured deceiver</name>
    <name type="synonym">Laccaria laccata var. bicolor</name>
    <dbReference type="NCBI Taxonomy" id="486041"/>
    <lineage>
        <taxon>Eukaryota</taxon>
        <taxon>Fungi</taxon>
        <taxon>Dikarya</taxon>
        <taxon>Basidiomycota</taxon>
        <taxon>Agaricomycotina</taxon>
        <taxon>Agaricomycetes</taxon>
        <taxon>Agaricomycetidae</taxon>
        <taxon>Agaricales</taxon>
        <taxon>Agaricineae</taxon>
        <taxon>Hydnangiaceae</taxon>
        <taxon>Laccaria</taxon>
    </lineage>
</organism>
<dbReference type="KEGG" id="lbc:LACBIDRAFT_303979"/>
<keyword evidence="6" id="KW-0812">Transmembrane</keyword>
<dbReference type="InterPro" id="IPR017972">
    <property type="entry name" value="Cyt_P450_CS"/>
</dbReference>
<evidence type="ECO:0000256" key="7">
    <source>
        <dbReference type="ARBA" id="ARBA00022723"/>
    </source>
</evidence>
<comment type="similarity">
    <text evidence="4 14">Belongs to the cytochrome P450 family.</text>
</comment>
<dbReference type="GeneID" id="6080301"/>
<dbReference type="Proteomes" id="UP000001194">
    <property type="component" value="Unassembled WGS sequence"/>
</dbReference>
<dbReference type="PRINTS" id="PR00385">
    <property type="entry name" value="P450"/>
</dbReference>
<dbReference type="RefSeq" id="XP_001884504.1">
    <property type="nucleotide sequence ID" value="XM_001884469.1"/>
</dbReference>
<dbReference type="GO" id="GO:0020037">
    <property type="term" value="F:heme binding"/>
    <property type="evidence" value="ECO:0007669"/>
    <property type="project" value="InterPro"/>
</dbReference>
<dbReference type="InterPro" id="IPR050121">
    <property type="entry name" value="Cytochrome_P450_monoxygenase"/>
</dbReference>
<keyword evidence="8" id="KW-1133">Transmembrane helix</keyword>
<keyword evidence="9 14" id="KW-0560">Oxidoreductase</keyword>
<evidence type="ECO:0000256" key="6">
    <source>
        <dbReference type="ARBA" id="ARBA00022692"/>
    </source>
</evidence>
<comment type="cofactor">
    <cofactor evidence="1 13">
        <name>heme</name>
        <dbReference type="ChEBI" id="CHEBI:30413"/>
    </cofactor>
</comment>